<dbReference type="AlphaFoldDB" id="A0A1F6MWA2"/>
<dbReference type="InterPro" id="IPR021139">
    <property type="entry name" value="NYN"/>
</dbReference>
<proteinExistence type="predicted"/>
<evidence type="ECO:0000313" key="3">
    <source>
        <dbReference type="Proteomes" id="UP000178347"/>
    </source>
</evidence>
<dbReference type="InterPro" id="IPR047140">
    <property type="entry name" value="LabA"/>
</dbReference>
<gene>
    <name evidence="2" type="ORF">A3G00_02010</name>
</gene>
<dbReference type="Proteomes" id="UP000178347">
    <property type="component" value="Unassembled WGS sequence"/>
</dbReference>
<accession>A0A1F6MWA2</accession>
<organism evidence="2 3">
    <name type="scientific">Candidatus Magasanikbacteria bacterium RIFCSPLOWO2_12_FULL_43_12</name>
    <dbReference type="NCBI Taxonomy" id="1798692"/>
    <lineage>
        <taxon>Bacteria</taxon>
        <taxon>Candidatus Magasanikiibacteriota</taxon>
    </lineage>
</organism>
<evidence type="ECO:0000259" key="1">
    <source>
        <dbReference type="Pfam" id="PF01936"/>
    </source>
</evidence>
<dbReference type="PANTHER" id="PTHR35458:SF2">
    <property type="entry name" value="SLR0755 PROTEIN"/>
    <property type="match status" value="1"/>
</dbReference>
<dbReference type="CDD" id="cd10911">
    <property type="entry name" value="PIN_LabA"/>
    <property type="match status" value="1"/>
</dbReference>
<dbReference type="STRING" id="1798692.A3G00_02010"/>
<reference evidence="2 3" key="1">
    <citation type="journal article" date="2016" name="Nat. Commun.">
        <title>Thousands of microbial genomes shed light on interconnected biogeochemical processes in an aquifer system.</title>
        <authorList>
            <person name="Anantharaman K."/>
            <person name="Brown C.T."/>
            <person name="Hug L.A."/>
            <person name="Sharon I."/>
            <person name="Castelle C.J."/>
            <person name="Probst A.J."/>
            <person name="Thomas B.C."/>
            <person name="Singh A."/>
            <person name="Wilkins M.J."/>
            <person name="Karaoz U."/>
            <person name="Brodie E.L."/>
            <person name="Williams K.H."/>
            <person name="Hubbard S.S."/>
            <person name="Banfield J.F."/>
        </authorList>
    </citation>
    <scope>NUCLEOTIDE SEQUENCE [LARGE SCALE GENOMIC DNA]</scope>
</reference>
<dbReference type="PANTHER" id="PTHR35458">
    <property type="entry name" value="SLR0755 PROTEIN"/>
    <property type="match status" value="1"/>
</dbReference>
<dbReference type="EMBL" id="MFQN01000001">
    <property type="protein sequence ID" value="OGH75788.1"/>
    <property type="molecule type" value="Genomic_DNA"/>
</dbReference>
<protein>
    <recommendedName>
        <fullName evidence="1">NYN domain-containing protein</fullName>
    </recommendedName>
</protein>
<dbReference type="Gene3D" id="3.40.50.1010">
    <property type="entry name" value="5'-nuclease"/>
    <property type="match status" value="1"/>
</dbReference>
<sequence length="206" mass="24469">MNNLYLENLKKAVKGRVLIYIDAANLECSVRDMWVNPKDVVDEFKKYTADQLRWRIDYDKFNQFFKSICNLVEIKFYSADFQTDSHRKFLWFLDKILRFKLRTKPLKEYLDHTPESPHRKANFDVEIAVDATHKLKEFDTLMLFSGDCDFEYLIKFLRGQGKIVIVFSRVGHVAKELPPASSYYFDLIDFRHELLKIALKQAKNLP</sequence>
<comment type="caution">
    <text evidence="2">The sequence shown here is derived from an EMBL/GenBank/DDBJ whole genome shotgun (WGS) entry which is preliminary data.</text>
</comment>
<dbReference type="GO" id="GO:0004540">
    <property type="term" value="F:RNA nuclease activity"/>
    <property type="evidence" value="ECO:0007669"/>
    <property type="project" value="InterPro"/>
</dbReference>
<feature type="domain" description="NYN" evidence="1">
    <location>
        <begin position="16"/>
        <end position="186"/>
    </location>
</feature>
<evidence type="ECO:0000313" key="2">
    <source>
        <dbReference type="EMBL" id="OGH75788.1"/>
    </source>
</evidence>
<dbReference type="Pfam" id="PF01936">
    <property type="entry name" value="NYN"/>
    <property type="match status" value="1"/>
</dbReference>
<name>A0A1F6MWA2_9BACT</name>